<dbReference type="HOGENOM" id="CLU_2903212_0_0_6"/>
<reference evidence="2 3" key="1">
    <citation type="journal article" date="2005" name="J. Bacteriol.">
        <title>Insights into genome plasticity and pathogenicity of the plant pathogenic Bacterium Xanthomonas campestris pv. vesicatoria revealed by the complete genome sequence.</title>
        <authorList>
            <person name="Thieme F."/>
            <person name="Koebnik R."/>
            <person name="Bekel T."/>
            <person name="Berger C."/>
            <person name="Boch J."/>
            <person name="Buettner D."/>
            <person name="Caldana C."/>
            <person name="Gaigalat L."/>
            <person name="Goesmann A."/>
            <person name="Kay S."/>
            <person name="Kirchner O."/>
            <person name="Lanz C."/>
            <person name="Linke B."/>
            <person name="McHardy A.C."/>
            <person name="Meyer F."/>
            <person name="Mittenhuber G."/>
            <person name="Nies D.H."/>
            <person name="Niesbach-Kloesgen U."/>
            <person name="Patschkowski T."/>
            <person name="Rueckert C."/>
            <person name="Rupp O."/>
            <person name="Schneicker S."/>
            <person name="Schuster S.C."/>
            <person name="Vorhoelter F.J."/>
            <person name="Weber E."/>
            <person name="Puehler A."/>
            <person name="Bonas U."/>
            <person name="Bartels D."/>
            <person name="Kaiser O."/>
        </authorList>
    </citation>
    <scope>NUCLEOTIDE SEQUENCE [LARGE SCALE GENOMIC DNA]</scope>
    <source>
        <strain evidence="2 3">85-10</strain>
    </source>
</reference>
<dbReference type="Proteomes" id="UP000007069">
    <property type="component" value="Chromosome"/>
</dbReference>
<sequence length="62" mass="6351">MPAVLRPTAIDGSGFGAHGRPPTAVRGAQETGRLQGVLAVHRCEWACTAPRGILVQSIGAST</sequence>
<evidence type="ECO:0000256" key="1">
    <source>
        <dbReference type="SAM" id="MobiDB-lite"/>
    </source>
</evidence>
<gene>
    <name evidence="2" type="ordered locus">XCV0848</name>
</gene>
<accession>Q3BXD4</accession>
<dbReference type="KEGG" id="xcv:XCV0848"/>
<feature type="region of interest" description="Disordered" evidence="1">
    <location>
        <begin position="1"/>
        <end position="27"/>
    </location>
</feature>
<name>Q3BXD4_XANE5</name>
<evidence type="ECO:0000313" key="2">
    <source>
        <dbReference type="EMBL" id="CAJ22479.1"/>
    </source>
</evidence>
<proteinExistence type="predicted"/>
<dbReference type="AlphaFoldDB" id="Q3BXD4"/>
<dbReference type="EMBL" id="AM039952">
    <property type="protein sequence ID" value="CAJ22479.1"/>
    <property type="molecule type" value="Genomic_DNA"/>
</dbReference>
<organism evidence="3">
    <name type="scientific">Xanthomonas euvesicatoria pv. vesicatoria (strain 85-10)</name>
    <name type="common">Xanthomonas campestris pv. vesicatoria</name>
    <dbReference type="NCBI Taxonomy" id="316273"/>
    <lineage>
        <taxon>Bacteria</taxon>
        <taxon>Pseudomonadati</taxon>
        <taxon>Pseudomonadota</taxon>
        <taxon>Gammaproteobacteria</taxon>
        <taxon>Lysobacterales</taxon>
        <taxon>Lysobacteraceae</taxon>
        <taxon>Xanthomonas</taxon>
    </lineage>
</organism>
<protein>
    <submittedName>
        <fullName evidence="2">Uncharacterized protein</fullName>
    </submittedName>
</protein>
<evidence type="ECO:0000313" key="3">
    <source>
        <dbReference type="Proteomes" id="UP000007069"/>
    </source>
</evidence>